<protein>
    <submittedName>
        <fullName evidence="1">Phage protein</fullName>
    </submittedName>
</protein>
<dbReference type="RefSeq" id="WP_044766813.1">
    <property type="nucleotide sequence ID" value="NZ_CEIH01000037.1"/>
</dbReference>
<dbReference type="AlphaFoldDB" id="A0A0Z8QM83"/>
<organism evidence="1 2">
    <name type="scientific">Streptococcus suis</name>
    <dbReference type="NCBI Taxonomy" id="1307"/>
    <lineage>
        <taxon>Bacteria</taxon>
        <taxon>Bacillati</taxon>
        <taxon>Bacillota</taxon>
        <taxon>Bacilli</taxon>
        <taxon>Lactobacillales</taxon>
        <taxon>Streptococcaceae</taxon>
        <taxon>Streptococcus</taxon>
    </lineage>
</organism>
<reference evidence="1 2" key="1">
    <citation type="submission" date="2016-02" db="EMBL/GenBank/DDBJ databases">
        <authorList>
            <consortium name="Pathogen Informatics"/>
        </authorList>
    </citation>
    <scope>NUCLEOTIDE SEQUENCE [LARGE SCALE GENOMIC DNA]</scope>
    <source>
        <strain evidence="1 2">SS1013</strain>
    </source>
</reference>
<gene>
    <name evidence="1" type="ORF">ERS132539_02121</name>
</gene>
<dbReference type="InterPro" id="IPR009061">
    <property type="entry name" value="DNA-bd_dom_put_sf"/>
</dbReference>
<evidence type="ECO:0000313" key="2">
    <source>
        <dbReference type="Proteomes" id="UP000069526"/>
    </source>
</evidence>
<evidence type="ECO:0000313" key="1">
    <source>
        <dbReference type="EMBL" id="CYW66796.1"/>
    </source>
</evidence>
<dbReference type="Proteomes" id="UP000069526">
    <property type="component" value="Unassembled WGS sequence"/>
</dbReference>
<sequence length="89" mass="10596">MVNILSREAELELLEKVDRHLDKRLELEKQQLERFDLIPADEVADKLNVSGTTLRNWEHMGLQRYQSPFENSKKVFYRASDIYKFLAVE</sequence>
<accession>A0A0Z8QM83</accession>
<name>A0A0Z8QM83_STRSU</name>
<dbReference type="SUPFAM" id="SSF46955">
    <property type="entry name" value="Putative DNA-binding domain"/>
    <property type="match status" value="1"/>
</dbReference>
<dbReference type="EMBL" id="FIJK01000070">
    <property type="protein sequence ID" value="CYW66796.1"/>
    <property type="molecule type" value="Genomic_DNA"/>
</dbReference>
<proteinExistence type="predicted"/>